<evidence type="ECO:0000256" key="1">
    <source>
        <dbReference type="ARBA" id="ARBA00004123"/>
    </source>
</evidence>
<reference evidence="9" key="1">
    <citation type="submission" date="2019-10" db="EMBL/GenBank/DDBJ databases">
        <authorList>
            <person name="Zhang R."/>
            <person name="Pan Y."/>
            <person name="Wang J."/>
            <person name="Ma R."/>
            <person name="Yu S."/>
        </authorList>
    </citation>
    <scope>NUCLEOTIDE SEQUENCE</scope>
    <source>
        <strain evidence="9">LA-IB0</strain>
        <tissue evidence="9">Leaf</tissue>
    </source>
</reference>
<dbReference type="InterPro" id="IPR017930">
    <property type="entry name" value="Myb_dom"/>
</dbReference>
<evidence type="ECO:0000256" key="5">
    <source>
        <dbReference type="ARBA" id="ARBA00023242"/>
    </source>
</evidence>
<dbReference type="GO" id="GO:0005634">
    <property type="term" value="C:nucleus"/>
    <property type="evidence" value="ECO:0007669"/>
    <property type="project" value="UniProtKB-SubCell"/>
</dbReference>
<evidence type="ECO:0000259" key="8">
    <source>
        <dbReference type="PROSITE" id="PS51294"/>
    </source>
</evidence>
<dbReference type="PANTHER" id="PTHR47999:SF91">
    <property type="entry name" value="TRANSCRIPTION FACTOR MYB111"/>
    <property type="match status" value="1"/>
</dbReference>
<keyword evidence="3" id="KW-0238">DNA-binding</keyword>
<sequence length="321" mass="36537">MGRKPCCEKTGLKKGKWTEEEDEKLINYIKANGIGSWRSLPKNAGLLRCGKSCRLRWMNYLRDDLKRGDFTRDEEETIVGLHKTLGNRTTMIASHLPGRTDNEIKNYWNSQLCRKIYNFRSISEYPLPKDMIKMINTTKKRSSRVGRAVAKKYNNSTNSHSTPPRTTNLNNTSTSIVAEGKASDPLESTSLDGSLSSSSSLFMEVEGKEFEDIFMHFKNILEIDGVENEGENIMSNYGDNEMIMHIESDTTSEKWDCGDCRINSENESTNVCSSPIVSYFNDEAFHWDIDGDGEDLTNLWTQEEEDMIVWPSQSNETSKVA</sequence>
<dbReference type="Gene3D" id="1.10.10.60">
    <property type="entry name" value="Homeodomain-like"/>
    <property type="match status" value="2"/>
</dbReference>
<dbReference type="PROSITE" id="PS50090">
    <property type="entry name" value="MYB_LIKE"/>
    <property type="match status" value="2"/>
</dbReference>
<dbReference type="Proteomes" id="UP000826271">
    <property type="component" value="Unassembled WGS sequence"/>
</dbReference>
<evidence type="ECO:0000313" key="9">
    <source>
        <dbReference type="EMBL" id="KAG8370487.1"/>
    </source>
</evidence>
<dbReference type="EMBL" id="WHWC01000014">
    <property type="protein sequence ID" value="KAG8370487.1"/>
    <property type="molecule type" value="Genomic_DNA"/>
</dbReference>
<proteinExistence type="predicted"/>
<dbReference type="InterPro" id="IPR001005">
    <property type="entry name" value="SANT/Myb"/>
</dbReference>
<dbReference type="SMART" id="SM00717">
    <property type="entry name" value="SANT"/>
    <property type="match status" value="2"/>
</dbReference>
<name>A0AAV6WSE0_9LAMI</name>
<dbReference type="PROSITE" id="PS51294">
    <property type="entry name" value="HTH_MYB"/>
    <property type="match status" value="2"/>
</dbReference>
<comment type="subcellular location">
    <subcellularLocation>
        <location evidence="1">Nucleus</location>
    </subcellularLocation>
</comment>
<feature type="domain" description="HTH myb-type" evidence="8">
    <location>
        <begin position="9"/>
        <end position="65"/>
    </location>
</feature>
<gene>
    <name evidence="9" type="ORF">BUALT_Bualt14G0121900</name>
</gene>
<dbReference type="PANTHER" id="PTHR47999">
    <property type="entry name" value="TRANSCRIPTION FACTOR MYB8-RELATED-RELATED"/>
    <property type="match status" value="1"/>
</dbReference>
<dbReference type="CDD" id="cd00167">
    <property type="entry name" value="SANT"/>
    <property type="match status" value="2"/>
</dbReference>
<organism evidence="9 10">
    <name type="scientific">Buddleja alternifolia</name>
    <dbReference type="NCBI Taxonomy" id="168488"/>
    <lineage>
        <taxon>Eukaryota</taxon>
        <taxon>Viridiplantae</taxon>
        <taxon>Streptophyta</taxon>
        <taxon>Embryophyta</taxon>
        <taxon>Tracheophyta</taxon>
        <taxon>Spermatophyta</taxon>
        <taxon>Magnoliopsida</taxon>
        <taxon>eudicotyledons</taxon>
        <taxon>Gunneridae</taxon>
        <taxon>Pentapetalae</taxon>
        <taxon>asterids</taxon>
        <taxon>lamiids</taxon>
        <taxon>Lamiales</taxon>
        <taxon>Scrophulariaceae</taxon>
        <taxon>Buddlejeae</taxon>
        <taxon>Buddleja</taxon>
    </lineage>
</organism>
<dbReference type="InterPro" id="IPR009057">
    <property type="entry name" value="Homeodomain-like_sf"/>
</dbReference>
<dbReference type="InterPro" id="IPR015495">
    <property type="entry name" value="Myb_TF_plants"/>
</dbReference>
<comment type="caution">
    <text evidence="9">The sequence shown here is derived from an EMBL/GenBank/DDBJ whole genome shotgun (WGS) entry which is preliminary data.</text>
</comment>
<dbReference type="Pfam" id="PF00249">
    <property type="entry name" value="Myb_DNA-binding"/>
    <property type="match status" value="2"/>
</dbReference>
<keyword evidence="10" id="KW-1185">Reference proteome</keyword>
<feature type="compositionally biased region" description="Polar residues" evidence="6">
    <location>
        <begin position="153"/>
        <end position="171"/>
    </location>
</feature>
<dbReference type="SUPFAM" id="SSF46689">
    <property type="entry name" value="Homeodomain-like"/>
    <property type="match status" value="1"/>
</dbReference>
<evidence type="ECO:0000256" key="2">
    <source>
        <dbReference type="ARBA" id="ARBA00023015"/>
    </source>
</evidence>
<feature type="region of interest" description="Disordered" evidence="6">
    <location>
        <begin position="152"/>
        <end position="171"/>
    </location>
</feature>
<dbReference type="AlphaFoldDB" id="A0AAV6WSE0"/>
<keyword evidence="5" id="KW-0539">Nucleus</keyword>
<feature type="domain" description="Myb-like" evidence="7">
    <location>
        <begin position="62"/>
        <end position="112"/>
    </location>
</feature>
<keyword evidence="2" id="KW-0805">Transcription regulation</keyword>
<feature type="domain" description="HTH myb-type" evidence="8">
    <location>
        <begin position="66"/>
        <end position="116"/>
    </location>
</feature>
<keyword evidence="4" id="KW-0804">Transcription</keyword>
<evidence type="ECO:0000313" key="10">
    <source>
        <dbReference type="Proteomes" id="UP000826271"/>
    </source>
</evidence>
<evidence type="ECO:0000256" key="3">
    <source>
        <dbReference type="ARBA" id="ARBA00023125"/>
    </source>
</evidence>
<dbReference type="GO" id="GO:0003677">
    <property type="term" value="F:DNA binding"/>
    <property type="evidence" value="ECO:0007669"/>
    <property type="project" value="UniProtKB-KW"/>
</dbReference>
<protein>
    <submittedName>
        <fullName evidence="9">Uncharacterized protein</fullName>
    </submittedName>
</protein>
<evidence type="ECO:0000256" key="4">
    <source>
        <dbReference type="ARBA" id="ARBA00023163"/>
    </source>
</evidence>
<evidence type="ECO:0000256" key="6">
    <source>
        <dbReference type="SAM" id="MobiDB-lite"/>
    </source>
</evidence>
<dbReference type="FunFam" id="1.10.10.60:FF:000121">
    <property type="entry name" value="Myb transcription factor"/>
    <property type="match status" value="1"/>
</dbReference>
<evidence type="ECO:0000259" key="7">
    <source>
        <dbReference type="PROSITE" id="PS50090"/>
    </source>
</evidence>
<feature type="domain" description="Myb-like" evidence="7">
    <location>
        <begin position="9"/>
        <end position="61"/>
    </location>
</feature>
<accession>A0AAV6WSE0</accession>